<keyword evidence="2" id="KW-1185">Reference proteome</keyword>
<dbReference type="EMBL" id="JACHIA010000004">
    <property type="protein sequence ID" value="MBB6070222.1"/>
    <property type="molecule type" value="Genomic_DNA"/>
</dbReference>
<dbReference type="AlphaFoldDB" id="A0A841GRI6"/>
<reference evidence="1 2" key="1">
    <citation type="submission" date="2020-08" db="EMBL/GenBank/DDBJ databases">
        <title>Genomic Encyclopedia of Type Strains, Phase IV (KMG-IV): sequencing the most valuable type-strain genomes for metagenomic binning, comparative biology and taxonomic classification.</title>
        <authorList>
            <person name="Goeker M."/>
        </authorList>
    </citation>
    <scope>NUCLEOTIDE SEQUENCE [LARGE SCALE GENOMIC DNA]</scope>
    <source>
        <strain evidence="1 2">DSM 29007</strain>
    </source>
</reference>
<dbReference type="SUPFAM" id="SSF56059">
    <property type="entry name" value="Glutathione synthetase ATP-binding domain-like"/>
    <property type="match status" value="1"/>
</dbReference>
<sequence length="312" mass="33922">MPATALHPASATLAAPPRTGVLIAGGDADPNITALLRRANERGLNVVDVRVGAGSNPGLTWDMQADTLLVEGEEIRPGCGFLRHDVFTGLAEKRASAVFRANAWYTVLHGWMLAHDEFRVMNRDYAGQVNKPFMLRTAAQCGLRIPRTLITNEVAALDEVPGADDMIAKPVPGGGYTQMVRDLRASTGLREGRSAAPAFVQERLIAPEVRIYGVGGRFIPFAVISEELDYRAADDTRVELLPVESIDPSLLVALGRLMERLRMEFGAADFKTHAETGELVFMEINSSPMFVAFDRESDSAVSDAILDWLTAD</sequence>
<comment type="caution">
    <text evidence="1">The sequence shown here is derived from an EMBL/GenBank/DDBJ whole genome shotgun (WGS) entry which is preliminary data.</text>
</comment>
<name>A0A841GRI6_9BACT</name>
<evidence type="ECO:0000313" key="2">
    <source>
        <dbReference type="Proteomes" id="UP000582837"/>
    </source>
</evidence>
<dbReference type="RefSeq" id="WP_170035620.1">
    <property type="nucleotide sequence ID" value="NZ_JABDTL010000001.1"/>
</dbReference>
<protein>
    <recommendedName>
        <fullName evidence="3">ATP-grasp domain-containing protein</fullName>
    </recommendedName>
</protein>
<dbReference type="Gene3D" id="3.30.470.20">
    <property type="entry name" value="ATP-grasp fold, B domain"/>
    <property type="match status" value="1"/>
</dbReference>
<gene>
    <name evidence="1" type="ORF">HNQ61_001841</name>
</gene>
<dbReference type="Proteomes" id="UP000582837">
    <property type="component" value="Unassembled WGS sequence"/>
</dbReference>
<proteinExistence type="predicted"/>
<organism evidence="1 2">
    <name type="scientific">Longimicrobium terrae</name>
    <dbReference type="NCBI Taxonomy" id="1639882"/>
    <lineage>
        <taxon>Bacteria</taxon>
        <taxon>Pseudomonadati</taxon>
        <taxon>Gemmatimonadota</taxon>
        <taxon>Longimicrobiia</taxon>
        <taxon>Longimicrobiales</taxon>
        <taxon>Longimicrobiaceae</taxon>
        <taxon>Longimicrobium</taxon>
    </lineage>
</organism>
<evidence type="ECO:0000313" key="1">
    <source>
        <dbReference type="EMBL" id="MBB6070222.1"/>
    </source>
</evidence>
<accession>A0A841GRI6</accession>
<evidence type="ECO:0008006" key="3">
    <source>
        <dbReference type="Google" id="ProtNLM"/>
    </source>
</evidence>